<reference evidence="4 5" key="1">
    <citation type="journal article" date="2023" name="BMC Biol.">
        <title>The compact genome of the sponge Oopsacas minuta (Hexactinellida) is lacking key metazoan core genes.</title>
        <authorList>
            <person name="Santini S."/>
            <person name="Schenkelaars Q."/>
            <person name="Jourda C."/>
            <person name="Duchesne M."/>
            <person name="Belahbib H."/>
            <person name="Rocher C."/>
            <person name="Selva M."/>
            <person name="Riesgo A."/>
            <person name="Vervoort M."/>
            <person name="Leys S.P."/>
            <person name="Kodjabachian L."/>
            <person name="Le Bivic A."/>
            <person name="Borchiellini C."/>
            <person name="Claverie J.M."/>
            <person name="Renard E."/>
        </authorList>
    </citation>
    <scope>NUCLEOTIDE SEQUENCE [LARGE SCALE GENOMIC DNA]</scope>
    <source>
        <strain evidence="4">SPO-2</strain>
    </source>
</reference>
<keyword evidence="1 3" id="KW-0853">WD repeat</keyword>
<evidence type="ECO:0000256" key="3">
    <source>
        <dbReference type="PROSITE-ProRule" id="PRU00221"/>
    </source>
</evidence>
<keyword evidence="2" id="KW-0677">Repeat</keyword>
<comment type="caution">
    <text evidence="4">The sequence shown here is derived from an EMBL/GenBank/DDBJ whole genome shotgun (WGS) entry which is preliminary data.</text>
</comment>
<dbReference type="InterPro" id="IPR001680">
    <property type="entry name" value="WD40_rpt"/>
</dbReference>
<dbReference type="PROSITE" id="PS50294">
    <property type="entry name" value="WD_REPEATS_REGION"/>
    <property type="match status" value="1"/>
</dbReference>
<gene>
    <name evidence="4" type="ORF">LOD99_5088</name>
</gene>
<sequence length="227" mass="25439">MSSNLSPSYLNALVSNYYIPYDARASNRDKNNSIFSLIKSRHISNSTHETIYCKKKTFDVSFNRTHPFWSHDMLGHYSSIQSIRLSPDERLLASGGEDGRLLVWDIQQALRSADLNCPRSGSTELVSMKAQGFYSVAFGARGDQIAGSGNGFLILSDTNTREVISNVRETQVRELAAHPSCEALFASASDRGNVYIWDRRMPRQCALEVVSSNTPFRGVQFHPLEPR</sequence>
<dbReference type="InterPro" id="IPR019775">
    <property type="entry name" value="WD40_repeat_CS"/>
</dbReference>
<name>A0AAV7JRP2_9METZ</name>
<dbReference type="InterPro" id="IPR015943">
    <property type="entry name" value="WD40/YVTN_repeat-like_dom_sf"/>
</dbReference>
<dbReference type="InterPro" id="IPR036322">
    <property type="entry name" value="WD40_repeat_dom_sf"/>
</dbReference>
<organism evidence="4 5">
    <name type="scientific">Oopsacas minuta</name>
    <dbReference type="NCBI Taxonomy" id="111878"/>
    <lineage>
        <taxon>Eukaryota</taxon>
        <taxon>Metazoa</taxon>
        <taxon>Porifera</taxon>
        <taxon>Hexactinellida</taxon>
        <taxon>Hexasterophora</taxon>
        <taxon>Lyssacinosida</taxon>
        <taxon>Leucopsacidae</taxon>
        <taxon>Oopsacas</taxon>
    </lineage>
</organism>
<dbReference type="PROSITE" id="PS00678">
    <property type="entry name" value="WD_REPEATS_1"/>
    <property type="match status" value="1"/>
</dbReference>
<dbReference type="SMART" id="SM00320">
    <property type="entry name" value="WD40"/>
    <property type="match status" value="2"/>
</dbReference>
<protein>
    <submittedName>
        <fullName evidence="4">WD40 domain-containing protein</fullName>
    </submittedName>
</protein>
<feature type="repeat" description="WD" evidence="3">
    <location>
        <begin position="73"/>
        <end position="107"/>
    </location>
</feature>
<dbReference type="PANTHER" id="PTHR15574">
    <property type="entry name" value="WD REPEAT DOMAIN-CONTAINING FAMILY"/>
    <property type="match status" value="1"/>
</dbReference>
<evidence type="ECO:0000256" key="2">
    <source>
        <dbReference type="ARBA" id="ARBA00022737"/>
    </source>
</evidence>
<accession>A0AAV7JRP2</accession>
<dbReference type="AlphaFoldDB" id="A0AAV7JRP2"/>
<dbReference type="PANTHER" id="PTHR15574:SF43">
    <property type="entry name" value="DDB1- AND CUL4-ASSOCIATED FACTOR 5"/>
    <property type="match status" value="1"/>
</dbReference>
<dbReference type="Pfam" id="PF00400">
    <property type="entry name" value="WD40"/>
    <property type="match status" value="1"/>
</dbReference>
<evidence type="ECO:0000313" key="5">
    <source>
        <dbReference type="Proteomes" id="UP001165289"/>
    </source>
</evidence>
<dbReference type="EMBL" id="JAKMXF010000303">
    <property type="protein sequence ID" value="KAI6651480.1"/>
    <property type="molecule type" value="Genomic_DNA"/>
</dbReference>
<dbReference type="InterPro" id="IPR045151">
    <property type="entry name" value="DCAF8"/>
</dbReference>
<evidence type="ECO:0000256" key="1">
    <source>
        <dbReference type="ARBA" id="ARBA00022574"/>
    </source>
</evidence>
<evidence type="ECO:0000313" key="4">
    <source>
        <dbReference type="EMBL" id="KAI6651480.1"/>
    </source>
</evidence>
<dbReference type="Gene3D" id="2.130.10.10">
    <property type="entry name" value="YVTN repeat-like/Quinoprotein amine dehydrogenase"/>
    <property type="match status" value="1"/>
</dbReference>
<dbReference type="SUPFAM" id="SSF50978">
    <property type="entry name" value="WD40 repeat-like"/>
    <property type="match status" value="1"/>
</dbReference>
<keyword evidence="5" id="KW-1185">Reference proteome</keyword>
<dbReference type="PROSITE" id="PS50082">
    <property type="entry name" value="WD_REPEATS_2"/>
    <property type="match status" value="1"/>
</dbReference>
<dbReference type="GO" id="GO:0045717">
    <property type="term" value="P:negative regulation of fatty acid biosynthetic process"/>
    <property type="evidence" value="ECO:0007669"/>
    <property type="project" value="TreeGrafter"/>
</dbReference>
<dbReference type="GO" id="GO:0005737">
    <property type="term" value="C:cytoplasm"/>
    <property type="evidence" value="ECO:0007669"/>
    <property type="project" value="TreeGrafter"/>
</dbReference>
<dbReference type="GO" id="GO:0080008">
    <property type="term" value="C:Cul4-RING E3 ubiquitin ligase complex"/>
    <property type="evidence" value="ECO:0007669"/>
    <property type="project" value="TreeGrafter"/>
</dbReference>
<dbReference type="Proteomes" id="UP001165289">
    <property type="component" value="Unassembled WGS sequence"/>
</dbReference>
<proteinExistence type="predicted"/>